<name>A0A4U6XBJ4_9PEZI</name>
<sequence length="204" mass="22020">MPSRPGNSDAWTHVPISLSLSLRSLGQPDSGNLHLVTVTSSKPASRMRRGKSVRDGDGTANLVAGLEDQARPLRYGRVRLDGPVVAQDGVHTVVDLEVAAGLEVVVGLLHDALPFGEAANHVARKDEVERLGPRPLSFSVVHLEDTVHWTVVGLDRAEVDADGFCFGVLVGVVHTKCLCLSRCQGRAWFLGQRQNLPSQKSIHM</sequence>
<evidence type="ECO:0000313" key="2">
    <source>
        <dbReference type="Proteomes" id="UP000310108"/>
    </source>
</evidence>
<proteinExistence type="predicted"/>
<reference evidence="1 2" key="1">
    <citation type="journal article" date="2019" name="PLoS ONE">
        <title>Comparative genome analysis indicates high evolutionary potential of pathogenicity genes in Colletotrichum tanaceti.</title>
        <authorList>
            <person name="Lelwala R.V."/>
            <person name="Korhonen P.K."/>
            <person name="Young N.D."/>
            <person name="Scott J.B."/>
            <person name="Ades P.A."/>
            <person name="Gasser R.B."/>
            <person name="Taylor P.W.J."/>
        </authorList>
    </citation>
    <scope>NUCLEOTIDE SEQUENCE [LARGE SCALE GENOMIC DNA]</scope>
    <source>
        <strain evidence="1">BRIP57314</strain>
    </source>
</reference>
<comment type="caution">
    <text evidence="1">The sequence shown here is derived from an EMBL/GenBank/DDBJ whole genome shotgun (WGS) entry which is preliminary data.</text>
</comment>
<dbReference type="Proteomes" id="UP000310108">
    <property type="component" value="Unassembled WGS sequence"/>
</dbReference>
<dbReference type="AlphaFoldDB" id="A0A4U6XBJ4"/>
<gene>
    <name evidence="1" type="ORF">CTA1_2328</name>
</gene>
<accession>A0A4U6XBJ4</accession>
<protein>
    <submittedName>
        <fullName evidence="1">Uncharacterized protein</fullName>
    </submittedName>
</protein>
<dbReference type="EMBL" id="PJEX01000239">
    <property type="protein sequence ID" value="TKW52432.1"/>
    <property type="molecule type" value="Genomic_DNA"/>
</dbReference>
<evidence type="ECO:0000313" key="1">
    <source>
        <dbReference type="EMBL" id="TKW52432.1"/>
    </source>
</evidence>
<organism evidence="1 2">
    <name type="scientific">Colletotrichum tanaceti</name>
    <dbReference type="NCBI Taxonomy" id="1306861"/>
    <lineage>
        <taxon>Eukaryota</taxon>
        <taxon>Fungi</taxon>
        <taxon>Dikarya</taxon>
        <taxon>Ascomycota</taxon>
        <taxon>Pezizomycotina</taxon>
        <taxon>Sordariomycetes</taxon>
        <taxon>Hypocreomycetidae</taxon>
        <taxon>Glomerellales</taxon>
        <taxon>Glomerellaceae</taxon>
        <taxon>Colletotrichum</taxon>
        <taxon>Colletotrichum destructivum species complex</taxon>
    </lineage>
</organism>
<keyword evidence="2" id="KW-1185">Reference proteome</keyword>